<keyword evidence="1" id="KW-0934">Plastid</keyword>
<proteinExistence type="predicted"/>
<dbReference type="GeneID" id="33356166"/>
<gene>
    <name evidence="1" type="primary">orf36b</name>
</gene>
<protein>
    <submittedName>
        <fullName evidence="1">Uncharacterized protein</fullName>
    </submittedName>
</protein>
<reference evidence="1" key="1">
    <citation type="journal article" date="2017" name="J. Phycol.">
        <title>Analysis of chloroplast genomes and a supermatrix inform reclassification of the Rhodomelaceae (Rhodophyta).</title>
        <authorList>
            <person name="Diaz-Tapia P."/>
            <person name="Maggs C.A."/>
            <person name="West J.A."/>
            <person name="Verbruggen H."/>
        </authorList>
    </citation>
    <scope>NUCLEOTIDE SEQUENCE</scope>
    <source>
        <strain evidence="1">PD516</strain>
    </source>
</reference>
<name>A0A1Z1MAD7_9FLOR</name>
<dbReference type="AlphaFoldDB" id="A0A1Z1MAD7"/>
<accession>A0A1Z1MAD7</accession>
<evidence type="ECO:0000313" key="1">
    <source>
        <dbReference type="EMBL" id="ARW62883.1"/>
    </source>
</evidence>
<keyword evidence="1" id="KW-0150">Chloroplast</keyword>
<dbReference type="RefSeq" id="YP_009394321.1">
    <property type="nucleotide sequence ID" value="NC_035272.1"/>
</dbReference>
<sequence length="36" mass="4500">MSRSNKKLRTKYFLTKIFRCKHIVLFIIYKTNMYVN</sequence>
<organism evidence="1">
    <name type="scientific">Leptosiphonia brodiei</name>
    <dbReference type="NCBI Taxonomy" id="2608611"/>
    <lineage>
        <taxon>Eukaryota</taxon>
        <taxon>Rhodophyta</taxon>
        <taxon>Florideophyceae</taxon>
        <taxon>Rhodymeniophycidae</taxon>
        <taxon>Ceramiales</taxon>
        <taxon>Rhodomelaceae</taxon>
        <taxon>Polysiphonioideae</taxon>
        <taxon>Leptosiphonia</taxon>
    </lineage>
</organism>
<dbReference type="EMBL" id="MF101425">
    <property type="protein sequence ID" value="ARW62883.1"/>
    <property type="molecule type" value="Genomic_DNA"/>
</dbReference>
<geneLocation type="chloroplast" evidence="1"/>